<evidence type="ECO:0000313" key="2">
    <source>
        <dbReference type="Proteomes" id="UP000324748"/>
    </source>
</evidence>
<proteinExistence type="predicted"/>
<protein>
    <submittedName>
        <fullName evidence="1">Uncharacterized protein</fullName>
    </submittedName>
</protein>
<sequence>MPNLLQITEGEPETSVNAQLVPTTSNLPTTDSLDELQKIIIDMIMSYTIFQAHSQDQSNPYRSLLITAQSAATPSSVVAMTGIKQKRLLRDGPLPLGGPD</sequence>
<comment type="caution">
    <text evidence="1">The sequence shown here is derived from an EMBL/GenBank/DDBJ whole genome shotgun (WGS) entry which is preliminary data.</text>
</comment>
<keyword evidence="2" id="KW-1185">Reference proteome</keyword>
<dbReference type="AlphaFoldDB" id="A0A5B0LZZ6"/>
<dbReference type="EMBL" id="VSWC01000183">
    <property type="protein sequence ID" value="KAA1069248.1"/>
    <property type="molecule type" value="Genomic_DNA"/>
</dbReference>
<name>A0A5B0LZZ6_PUCGR</name>
<dbReference type="OrthoDB" id="2506917at2759"/>
<evidence type="ECO:0000313" key="1">
    <source>
        <dbReference type="EMBL" id="KAA1069248.1"/>
    </source>
</evidence>
<organism evidence="1 2">
    <name type="scientific">Puccinia graminis f. sp. tritici</name>
    <dbReference type="NCBI Taxonomy" id="56615"/>
    <lineage>
        <taxon>Eukaryota</taxon>
        <taxon>Fungi</taxon>
        <taxon>Dikarya</taxon>
        <taxon>Basidiomycota</taxon>
        <taxon>Pucciniomycotina</taxon>
        <taxon>Pucciniomycetes</taxon>
        <taxon>Pucciniales</taxon>
        <taxon>Pucciniaceae</taxon>
        <taxon>Puccinia</taxon>
    </lineage>
</organism>
<reference evidence="1 2" key="1">
    <citation type="submission" date="2019-05" db="EMBL/GenBank/DDBJ databases">
        <title>Emergence of the Ug99 lineage of the wheat stem rust pathogen through somatic hybridization.</title>
        <authorList>
            <person name="Li F."/>
            <person name="Upadhyaya N.M."/>
            <person name="Sperschneider J."/>
            <person name="Matny O."/>
            <person name="Nguyen-Phuc H."/>
            <person name="Mago R."/>
            <person name="Raley C."/>
            <person name="Miller M.E."/>
            <person name="Silverstein K.A.T."/>
            <person name="Henningsen E."/>
            <person name="Hirsch C.D."/>
            <person name="Visser B."/>
            <person name="Pretorius Z.A."/>
            <person name="Steffenson B.J."/>
            <person name="Schwessinger B."/>
            <person name="Dodds P.N."/>
            <person name="Figueroa M."/>
        </authorList>
    </citation>
    <scope>NUCLEOTIDE SEQUENCE [LARGE SCALE GENOMIC DNA]</scope>
    <source>
        <strain evidence="1">21-0</strain>
    </source>
</reference>
<accession>A0A5B0LZZ6</accession>
<gene>
    <name evidence="1" type="ORF">PGT21_018293</name>
</gene>
<dbReference type="Proteomes" id="UP000324748">
    <property type="component" value="Unassembled WGS sequence"/>
</dbReference>